<dbReference type="EMBL" id="VDUZ01000034">
    <property type="protein sequence ID" value="TXL72352.1"/>
    <property type="molecule type" value="Genomic_DNA"/>
</dbReference>
<evidence type="ECO:0000256" key="6">
    <source>
        <dbReference type="ARBA" id="ARBA00023136"/>
    </source>
</evidence>
<name>A0A5C8PG87_9HYPH</name>
<evidence type="ECO:0000256" key="8">
    <source>
        <dbReference type="SAM" id="Phobius"/>
    </source>
</evidence>
<dbReference type="PROSITE" id="PS50850">
    <property type="entry name" value="MFS"/>
    <property type="match status" value="1"/>
</dbReference>
<feature type="transmembrane region" description="Helical" evidence="8">
    <location>
        <begin position="306"/>
        <end position="326"/>
    </location>
</feature>
<comment type="subcellular location">
    <subcellularLocation>
        <location evidence="1">Membrane</location>
        <topology evidence="1">Multi-pass membrane protein</topology>
    </subcellularLocation>
</comment>
<keyword evidence="4 8" id="KW-0812">Transmembrane</keyword>
<dbReference type="Proteomes" id="UP000321638">
    <property type="component" value="Unassembled WGS sequence"/>
</dbReference>
<evidence type="ECO:0000256" key="3">
    <source>
        <dbReference type="ARBA" id="ARBA00022448"/>
    </source>
</evidence>
<feature type="transmembrane region" description="Helical" evidence="8">
    <location>
        <begin position="332"/>
        <end position="358"/>
    </location>
</feature>
<feature type="compositionally biased region" description="Polar residues" evidence="7">
    <location>
        <begin position="458"/>
        <end position="474"/>
    </location>
</feature>
<sequence length="474" mass="50423">MAYRHGSVRAALFLGFSSGLPLLLVFGTLSARLRETGVDRTTIGFISWVALTYAWKFAWAPLVDRLPLPPLTTWLGRRRGWMLVAQSAIVGGLLLMAGFDPRSDLQPLVIAAVVVAFASATQDIAVDAWRIEATGPELQGPTAGAYQLGYRIAVLAAGAGALYLAELYSWRTAYLVMAALGLVGVMATLLIREPAPAAPAGDAPLLAGKSDSMTARIAAWFTAAVVGPFADYFQRMGWLGVAILAFIGLFRISDITLGVMANPFYIDMGFSKADIATVTKVYGFWMSIGGALAGGAIVVRYGIRGPLIWMAMLLPLTNLLFALLAARGRPDLWLLAMTISADNFVTGISGSVFIAYLSSLTNTAYTATQYALFSSLMLLPGKFLGGWSGAIVDWAQLHGWSLPVLGDLLAFVARAPEQQGYVLFFLYTTAIGLPTVLLAIWLTRRDLSPGNPDAVPASSDQQAPGARSQGSAAS</sequence>
<dbReference type="GO" id="GO:0016020">
    <property type="term" value="C:membrane"/>
    <property type="evidence" value="ECO:0007669"/>
    <property type="project" value="UniProtKB-SubCell"/>
</dbReference>
<evidence type="ECO:0000313" key="10">
    <source>
        <dbReference type="EMBL" id="TXL72352.1"/>
    </source>
</evidence>
<feature type="transmembrane region" description="Helical" evidence="8">
    <location>
        <begin position="370"/>
        <end position="391"/>
    </location>
</feature>
<reference evidence="10 11" key="1">
    <citation type="submission" date="2019-06" db="EMBL/GenBank/DDBJ databases">
        <title>New taxonomy in bacterial strain CC-CFT640, isolated from vineyard.</title>
        <authorList>
            <person name="Lin S.-Y."/>
            <person name="Tsai C.-F."/>
            <person name="Young C.-C."/>
        </authorList>
    </citation>
    <scope>NUCLEOTIDE SEQUENCE [LARGE SCALE GENOMIC DNA]</scope>
    <source>
        <strain evidence="10 11">CC-CFT640</strain>
    </source>
</reference>
<keyword evidence="5 8" id="KW-1133">Transmembrane helix</keyword>
<gene>
    <name evidence="10" type="ORF">FHP25_25955</name>
</gene>
<evidence type="ECO:0000256" key="7">
    <source>
        <dbReference type="SAM" id="MobiDB-lite"/>
    </source>
</evidence>
<feature type="transmembrane region" description="Helical" evidence="8">
    <location>
        <begin position="281"/>
        <end position="299"/>
    </location>
</feature>
<feature type="transmembrane region" description="Helical" evidence="8">
    <location>
        <begin position="237"/>
        <end position="261"/>
    </location>
</feature>
<evidence type="ECO:0000313" key="11">
    <source>
        <dbReference type="Proteomes" id="UP000321638"/>
    </source>
</evidence>
<comment type="similarity">
    <text evidence="2">Belongs to the major facilitator superfamily.</text>
</comment>
<feature type="transmembrane region" description="Helical" evidence="8">
    <location>
        <begin position="148"/>
        <end position="165"/>
    </location>
</feature>
<keyword evidence="6 8" id="KW-0472">Membrane</keyword>
<feature type="domain" description="Major facilitator superfamily (MFS) profile" evidence="9">
    <location>
        <begin position="7"/>
        <end position="447"/>
    </location>
</feature>
<keyword evidence="3" id="KW-0813">Transport</keyword>
<dbReference type="Gene3D" id="1.20.1250.20">
    <property type="entry name" value="MFS general substrate transporter like domains"/>
    <property type="match status" value="1"/>
</dbReference>
<comment type="caution">
    <text evidence="10">The sequence shown here is derived from an EMBL/GenBank/DDBJ whole genome shotgun (WGS) entry which is preliminary data.</text>
</comment>
<dbReference type="InterPro" id="IPR011701">
    <property type="entry name" value="MFS"/>
</dbReference>
<feature type="transmembrane region" description="Helical" evidence="8">
    <location>
        <begin position="43"/>
        <end position="60"/>
    </location>
</feature>
<evidence type="ECO:0000256" key="4">
    <source>
        <dbReference type="ARBA" id="ARBA00022692"/>
    </source>
</evidence>
<keyword evidence="11" id="KW-1185">Reference proteome</keyword>
<dbReference type="SUPFAM" id="SSF103473">
    <property type="entry name" value="MFS general substrate transporter"/>
    <property type="match status" value="1"/>
</dbReference>
<feature type="region of interest" description="Disordered" evidence="7">
    <location>
        <begin position="450"/>
        <end position="474"/>
    </location>
</feature>
<dbReference type="InterPro" id="IPR004752">
    <property type="entry name" value="AmpG_permease/AT-1"/>
</dbReference>
<evidence type="ECO:0000259" key="9">
    <source>
        <dbReference type="PROSITE" id="PS50850"/>
    </source>
</evidence>
<proteinExistence type="inferred from homology"/>
<protein>
    <submittedName>
        <fullName evidence="10">AmpG family muropeptide MFS transporter</fullName>
    </submittedName>
</protein>
<organism evidence="10 11">
    <name type="scientific">Vineibacter terrae</name>
    <dbReference type="NCBI Taxonomy" id="2586908"/>
    <lineage>
        <taxon>Bacteria</taxon>
        <taxon>Pseudomonadati</taxon>
        <taxon>Pseudomonadota</taxon>
        <taxon>Alphaproteobacteria</taxon>
        <taxon>Hyphomicrobiales</taxon>
        <taxon>Vineibacter</taxon>
    </lineage>
</organism>
<feature type="transmembrane region" description="Helical" evidence="8">
    <location>
        <begin position="172"/>
        <end position="192"/>
    </location>
</feature>
<dbReference type="InterPro" id="IPR020846">
    <property type="entry name" value="MFS_dom"/>
</dbReference>
<evidence type="ECO:0000256" key="2">
    <source>
        <dbReference type="ARBA" id="ARBA00008335"/>
    </source>
</evidence>
<dbReference type="PANTHER" id="PTHR12778:SF10">
    <property type="entry name" value="MAJOR FACILITATOR SUPERFAMILY DOMAIN-CONTAINING PROTEIN 3"/>
    <property type="match status" value="1"/>
</dbReference>
<evidence type="ECO:0000256" key="5">
    <source>
        <dbReference type="ARBA" id="ARBA00022989"/>
    </source>
</evidence>
<dbReference type="PANTHER" id="PTHR12778">
    <property type="entry name" value="SOLUTE CARRIER FAMILY 33 ACETYL-COA TRANSPORTER -RELATED"/>
    <property type="match status" value="1"/>
</dbReference>
<dbReference type="AlphaFoldDB" id="A0A5C8PG87"/>
<dbReference type="InterPro" id="IPR036259">
    <property type="entry name" value="MFS_trans_sf"/>
</dbReference>
<feature type="transmembrane region" description="Helical" evidence="8">
    <location>
        <begin position="420"/>
        <end position="442"/>
    </location>
</feature>
<evidence type="ECO:0000256" key="1">
    <source>
        <dbReference type="ARBA" id="ARBA00004141"/>
    </source>
</evidence>
<dbReference type="Pfam" id="PF07690">
    <property type="entry name" value="MFS_1"/>
    <property type="match status" value="1"/>
</dbReference>
<dbReference type="GO" id="GO:0022857">
    <property type="term" value="F:transmembrane transporter activity"/>
    <property type="evidence" value="ECO:0007669"/>
    <property type="project" value="InterPro"/>
</dbReference>
<feature type="transmembrane region" description="Helical" evidence="8">
    <location>
        <begin position="80"/>
        <end position="99"/>
    </location>
</feature>
<accession>A0A5C8PG87</accession>
<dbReference type="NCBIfam" id="TIGR00901">
    <property type="entry name" value="2A0125"/>
    <property type="match status" value="1"/>
</dbReference>
<dbReference type="OrthoDB" id="9787815at2"/>
<feature type="transmembrane region" description="Helical" evidence="8">
    <location>
        <begin position="12"/>
        <end position="31"/>
    </location>
</feature>